<dbReference type="SUPFAM" id="SSF53335">
    <property type="entry name" value="S-adenosyl-L-methionine-dependent methyltransferases"/>
    <property type="match status" value="1"/>
</dbReference>
<dbReference type="Proteomes" id="UP000177622">
    <property type="component" value="Unassembled WGS sequence"/>
</dbReference>
<dbReference type="AlphaFoldDB" id="A0A1F5LQV9"/>
<dbReference type="InterPro" id="IPR029063">
    <property type="entry name" value="SAM-dependent_MTases_sf"/>
</dbReference>
<dbReference type="PANTHER" id="PTHR12133:SF1">
    <property type="entry name" value="TRNA (ADENINE(58)-N(1))-METHYLTRANSFERASE, MITOCHONDRIAL"/>
    <property type="match status" value="1"/>
</dbReference>
<evidence type="ECO:0000256" key="4">
    <source>
        <dbReference type="SAM" id="MobiDB-lite"/>
    </source>
</evidence>
<dbReference type="PANTHER" id="PTHR12133">
    <property type="entry name" value="TRNA (ADENINE(58)-N(1))-METHYLTRANSFERASE"/>
    <property type="match status" value="1"/>
</dbReference>
<feature type="compositionally biased region" description="Low complexity" evidence="4">
    <location>
        <begin position="362"/>
        <end position="380"/>
    </location>
</feature>
<evidence type="ECO:0000256" key="1">
    <source>
        <dbReference type="ARBA" id="ARBA00012796"/>
    </source>
</evidence>
<dbReference type="Gene3D" id="3.10.330.20">
    <property type="match status" value="1"/>
</dbReference>
<dbReference type="GO" id="GO:0005739">
    <property type="term" value="C:mitochondrion"/>
    <property type="evidence" value="ECO:0007669"/>
    <property type="project" value="TreeGrafter"/>
</dbReference>
<dbReference type="STRING" id="1835702.A0A1F5LQV9"/>
<dbReference type="InterPro" id="IPR014816">
    <property type="entry name" value="tRNA_MeTrfase_Gcd14"/>
</dbReference>
<feature type="region of interest" description="Disordered" evidence="4">
    <location>
        <begin position="360"/>
        <end position="405"/>
    </location>
</feature>
<evidence type="ECO:0000256" key="2">
    <source>
        <dbReference type="ARBA" id="ARBA00015963"/>
    </source>
</evidence>
<dbReference type="Gene3D" id="3.40.50.150">
    <property type="entry name" value="Vaccinia Virus protein VP39"/>
    <property type="match status" value="1"/>
</dbReference>
<comment type="caution">
    <text evidence="5">The sequence shown here is derived from an EMBL/GenBank/DDBJ whole genome shotgun (WGS) entry which is preliminary data.</text>
</comment>
<dbReference type="OrthoDB" id="5585464at2759"/>
<protein>
    <recommendedName>
        <fullName evidence="2">tRNA (adenine(58)-N(1))-methyltransferase catalytic subunit TRM61</fullName>
        <ecNumber evidence="1">2.1.1.220</ecNumber>
    </recommendedName>
    <alternativeName>
        <fullName evidence="3">tRNA(m1A58)-methyltransferase subunit TRM61</fullName>
    </alternativeName>
</protein>
<dbReference type="EMBL" id="LXJU01000004">
    <property type="protein sequence ID" value="OGE55592.1"/>
    <property type="molecule type" value="Genomic_DNA"/>
</dbReference>
<name>A0A1F5LQV9_PENAI</name>
<evidence type="ECO:0000313" key="6">
    <source>
        <dbReference type="Proteomes" id="UP000177622"/>
    </source>
</evidence>
<sequence length="434" mass="47587">MFRLRKALQRVLGVTPSPGALRSRAIDTDFSVFREGDRVVLHGKQPSLSKPLKKGDKLQSHRGSVDHNSILNKRVWDTVQSSKGAPIRVSLPTLEEYVTLTPRLVTPIYPQDANLITSLLDIHPNTPVAREDQPPLEILESGTGHGSLTLHLARAIHAANSTSPPHPSRSQINYLEGRINRPGETEAEQIKDKVAETAADPVQEEWDAWRAQRNAVIHTVDVSPKFSALAEKNVRGFRRGIYAGNTDFYVGPVEKWIAQQMQQRKKTGLAALAGRNTVEPFLSHVILDMPSSNLRIPHVTPALKRNGYLVVFMPSITQIGECLQLIKDQRLPLVQERVIELGNGISGGRLWDVRFATKKSGADPSSWAASSDAEDTAAAAETEEASVSDAASEVTTEESPKGGESVLVCRPKVGVRIQGGGFVGVWRRIEDSTR</sequence>
<evidence type="ECO:0000256" key="3">
    <source>
        <dbReference type="ARBA" id="ARBA00033309"/>
    </source>
</evidence>
<dbReference type="RefSeq" id="XP_022491021.1">
    <property type="nucleotide sequence ID" value="XM_022629417.1"/>
</dbReference>
<dbReference type="GO" id="GO:0031515">
    <property type="term" value="C:tRNA (m1A) methyltransferase complex"/>
    <property type="evidence" value="ECO:0007669"/>
    <property type="project" value="InterPro"/>
</dbReference>
<dbReference type="GO" id="GO:0160107">
    <property type="term" value="F:tRNA (adenine(58)-N1)-methyltransferase activity"/>
    <property type="evidence" value="ECO:0007669"/>
    <property type="project" value="UniProtKB-EC"/>
</dbReference>
<keyword evidence="6" id="KW-1185">Reference proteome</keyword>
<dbReference type="GO" id="GO:0030488">
    <property type="term" value="P:tRNA methylation"/>
    <property type="evidence" value="ECO:0007669"/>
    <property type="project" value="InterPro"/>
</dbReference>
<dbReference type="EC" id="2.1.1.220" evidence="1"/>
<accession>A0A1F5LQV9</accession>
<proteinExistence type="predicted"/>
<dbReference type="PROSITE" id="PS51620">
    <property type="entry name" value="SAM_TRM61"/>
    <property type="match status" value="1"/>
</dbReference>
<gene>
    <name evidence="5" type="ORF">PENARI_c004G10773</name>
</gene>
<evidence type="ECO:0000313" key="5">
    <source>
        <dbReference type="EMBL" id="OGE55592.1"/>
    </source>
</evidence>
<reference evidence="5 6" key="1">
    <citation type="journal article" date="2016" name="Sci. Rep.">
        <title>Penicillium arizonense, a new, genome sequenced fungal species, reveals a high chemical diversity in secreted metabolites.</title>
        <authorList>
            <person name="Grijseels S."/>
            <person name="Nielsen J.C."/>
            <person name="Randelovic M."/>
            <person name="Nielsen J."/>
            <person name="Nielsen K.F."/>
            <person name="Workman M."/>
            <person name="Frisvad J.C."/>
        </authorList>
    </citation>
    <scope>NUCLEOTIDE SEQUENCE [LARGE SCALE GENOMIC DNA]</scope>
    <source>
        <strain evidence="5 6">CBS 141311</strain>
    </source>
</reference>
<organism evidence="5 6">
    <name type="scientific">Penicillium arizonense</name>
    <dbReference type="NCBI Taxonomy" id="1835702"/>
    <lineage>
        <taxon>Eukaryota</taxon>
        <taxon>Fungi</taxon>
        <taxon>Dikarya</taxon>
        <taxon>Ascomycota</taxon>
        <taxon>Pezizomycotina</taxon>
        <taxon>Eurotiomycetes</taxon>
        <taxon>Eurotiomycetidae</taxon>
        <taxon>Eurotiales</taxon>
        <taxon>Aspergillaceae</taxon>
        <taxon>Penicillium</taxon>
    </lineage>
</organism>
<dbReference type="GeneID" id="34574151"/>